<evidence type="ECO:0000256" key="1">
    <source>
        <dbReference type="SAM" id="MobiDB-lite"/>
    </source>
</evidence>
<feature type="compositionally biased region" description="Basic residues" evidence="1">
    <location>
        <begin position="206"/>
        <end position="228"/>
    </location>
</feature>
<dbReference type="GO" id="GO:0016491">
    <property type="term" value="F:oxidoreductase activity"/>
    <property type="evidence" value="ECO:0007669"/>
    <property type="project" value="UniProtKB-KW"/>
</dbReference>
<evidence type="ECO:0000313" key="2">
    <source>
        <dbReference type="EMBL" id="CAA9521159.1"/>
    </source>
</evidence>
<accession>A0A6J4TG11</accession>
<dbReference type="EC" id="1.3.3.1" evidence="2"/>
<proteinExistence type="predicted"/>
<dbReference type="EMBL" id="CADCVU010000214">
    <property type="protein sequence ID" value="CAA9521159.1"/>
    <property type="molecule type" value="Genomic_DNA"/>
</dbReference>
<feature type="compositionally biased region" description="Low complexity" evidence="1">
    <location>
        <begin position="105"/>
        <end position="126"/>
    </location>
</feature>
<feature type="compositionally biased region" description="Basic residues" evidence="1">
    <location>
        <begin position="45"/>
        <end position="63"/>
    </location>
</feature>
<feature type="compositionally biased region" description="Basic and acidic residues" evidence="1">
    <location>
        <begin position="141"/>
        <end position="167"/>
    </location>
</feature>
<keyword evidence="2" id="KW-0560">Oxidoreductase</keyword>
<feature type="region of interest" description="Disordered" evidence="1">
    <location>
        <begin position="1"/>
        <end position="312"/>
    </location>
</feature>
<feature type="non-terminal residue" evidence="2">
    <location>
        <position position="327"/>
    </location>
</feature>
<name>A0A6J4TG11_9ACTN</name>
<dbReference type="AlphaFoldDB" id="A0A6J4TG11"/>
<feature type="compositionally biased region" description="Gly residues" evidence="1">
    <location>
        <begin position="244"/>
        <end position="262"/>
    </location>
</feature>
<organism evidence="2">
    <name type="scientific">uncultured Solirubrobacterales bacterium</name>
    <dbReference type="NCBI Taxonomy" id="768556"/>
    <lineage>
        <taxon>Bacteria</taxon>
        <taxon>Bacillati</taxon>
        <taxon>Actinomycetota</taxon>
        <taxon>Thermoleophilia</taxon>
        <taxon>Solirubrobacterales</taxon>
        <taxon>environmental samples</taxon>
    </lineage>
</organism>
<sequence>DRAGLEPVAGAGAAEQPRARGQPSPERRPGRPVRRRAGRSDPQRIRHLRRHRRAPCLRRRRPRALSLPRLCLEDRDARAARRQPAAAAVGGPGRPRELDRATQQGPRGVPARRSAASRGAPGTPRGLGHGLRRRRAGAPRGNDRRPPRGRVDRTELLVSQRRDRPRDGCGACRGGAGGGRRPRPDRRTATGQAESERERSAGGGGRRGRRGRGRNRPRQHPACHRARPAHPAPLAGRRRRRSVGTGGEGGGARTGGGGGGSGRPAAGRHGRGGERRPRRRSARRGSPRGGRGHRQLPRSARRRPHRRRVGRIAEGWVPASIRSVVRV</sequence>
<feature type="non-terminal residue" evidence="2">
    <location>
        <position position="1"/>
    </location>
</feature>
<protein>
    <submittedName>
        <fullName evidence="2">Dihydroorotate dehydrogenase, catalytic subunit</fullName>
        <ecNumber evidence="2">1.3.3.1</ecNumber>
    </submittedName>
</protein>
<gene>
    <name evidence="2" type="ORF">AVDCRST_MAG45-2510</name>
</gene>
<reference evidence="2" key="1">
    <citation type="submission" date="2020-02" db="EMBL/GenBank/DDBJ databases">
        <authorList>
            <person name="Meier V. D."/>
        </authorList>
    </citation>
    <scope>NUCLEOTIDE SEQUENCE</scope>
    <source>
        <strain evidence="2">AVDCRST_MAG45</strain>
    </source>
</reference>
<feature type="compositionally biased region" description="Basic residues" evidence="1">
    <location>
        <begin position="266"/>
        <end position="310"/>
    </location>
</feature>